<dbReference type="InterPro" id="IPR052350">
    <property type="entry name" value="Metallo-dep_Lactonases"/>
</dbReference>
<dbReference type="Pfam" id="PF04909">
    <property type="entry name" value="Amidohydro_2"/>
    <property type="match status" value="1"/>
</dbReference>
<dbReference type="AlphaFoldDB" id="A0A8B5VX02"/>
<dbReference type="InterPro" id="IPR032466">
    <property type="entry name" value="Metal_Hydrolase"/>
</dbReference>
<dbReference type="SUPFAM" id="SSF51556">
    <property type="entry name" value="Metallo-dependent hydrolases"/>
    <property type="match status" value="1"/>
</dbReference>
<proteinExistence type="inferred from homology"/>
<dbReference type="Proteomes" id="UP000316316">
    <property type="component" value="Unassembled WGS sequence"/>
</dbReference>
<accession>A0A8B5VX02</accession>
<comment type="caution">
    <text evidence="2">The sequence shown here is derived from an EMBL/GenBank/DDBJ whole genome shotgun (WGS) entry which is preliminary data.</text>
</comment>
<dbReference type="InterPro" id="IPR006680">
    <property type="entry name" value="Amidohydro-rel"/>
</dbReference>
<evidence type="ECO:0000313" key="3">
    <source>
        <dbReference type="Proteomes" id="UP000316316"/>
    </source>
</evidence>
<reference evidence="2 3" key="1">
    <citation type="submission" date="2017-10" db="EMBL/GenBank/DDBJ databases">
        <title>FDA dAtabase for Regulatory Grade micrObial Sequences (FDA-ARGOS): Supporting development and validation of Infectious Disease Dx tests.</title>
        <authorList>
            <person name="Campos J."/>
            <person name="Goldberg B."/>
            <person name="Tallon L.J."/>
            <person name="Sadzewicz L."/>
            <person name="Sengamalay N."/>
            <person name="Ott S."/>
            <person name="Godinez A."/>
            <person name="Nagaraj S."/>
            <person name="Vyas G."/>
            <person name="Aluvathingal J."/>
            <person name="Nadendla S."/>
            <person name="Geyer C."/>
            <person name="Nandy P."/>
            <person name="Hobson J."/>
            <person name="Sichtig H."/>
        </authorList>
    </citation>
    <scope>NUCLEOTIDE SEQUENCE [LARGE SCALE GENOMIC DNA]</scope>
    <source>
        <strain evidence="2 3">FDAARGOS_185</strain>
    </source>
</reference>
<dbReference type="EMBL" id="PDXQ01000002">
    <property type="protein sequence ID" value="TRZ29082.1"/>
    <property type="molecule type" value="Genomic_DNA"/>
</dbReference>
<protein>
    <submittedName>
        <fullName evidence="2">Amidohydrolase</fullName>
    </submittedName>
</protein>
<evidence type="ECO:0000313" key="2">
    <source>
        <dbReference type="EMBL" id="TRZ29082.1"/>
    </source>
</evidence>
<organism evidence="2 3">
    <name type="scientific">Enterococcus avium</name>
    <name type="common">Streptococcus avium</name>
    <dbReference type="NCBI Taxonomy" id="33945"/>
    <lineage>
        <taxon>Bacteria</taxon>
        <taxon>Bacillati</taxon>
        <taxon>Bacillota</taxon>
        <taxon>Bacilli</taxon>
        <taxon>Lactobacillales</taxon>
        <taxon>Enterococcaceae</taxon>
        <taxon>Enterococcus</taxon>
    </lineage>
</organism>
<dbReference type="RefSeq" id="WP_070503487.1">
    <property type="nucleotide sequence ID" value="NZ_CAAKOC010000133.1"/>
</dbReference>
<dbReference type="PANTHER" id="PTHR43569">
    <property type="entry name" value="AMIDOHYDROLASE"/>
    <property type="match status" value="1"/>
</dbReference>
<keyword evidence="2" id="KW-0378">Hydrolase</keyword>
<comment type="similarity">
    <text evidence="1">Belongs to the metallo-dependent hydrolases superfamily.</text>
</comment>
<sequence>MKKIIDTHVHTWNLAQLRLPWLDTEDYLNQTFTEKDYQKAAASDQFSITDAIYMEVDCTPSDREKENKWVLNQCANANSIFKSAVISGDLSDKHFKEYIEKYRFDISGLRQVLHVAEREKGFCLQPTFIQNVRYLGDLGLTFDLCLRNEELSDGYEMAKNCPETRIILNHMGNPNMEMLTQPLNDEKKSYREKWLGNLKKISELPNVYCKISGVMETEKASFEDFSEEIDQVMELFGEDRILYASNFPVIDLGGGLNKWTDFLLKLTESRSESFKGKLFRKNAQAVYFNLK</sequence>
<dbReference type="GO" id="GO:0016787">
    <property type="term" value="F:hydrolase activity"/>
    <property type="evidence" value="ECO:0007669"/>
    <property type="project" value="UniProtKB-KW"/>
</dbReference>
<dbReference type="Gene3D" id="3.20.20.140">
    <property type="entry name" value="Metal-dependent hydrolases"/>
    <property type="match status" value="1"/>
</dbReference>
<gene>
    <name evidence="2" type="ORF">AUF17_20555</name>
</gene>
<evidence type="ECO:0000256" key="1">
    <source>
        <dbReference type="ARBA" id="ARBA00038310"/>
    </source>
</evidence>
<dbReference type="PANTHER" id="PTHR43569:SF2">
    <property type="entry name" value="AMIDOHYDROLASE-RELATED DOMAIN-CONTAINING PROTEIN"/>
    <property type="match status" value="1"/>
</dbReference>
<name>A0A8B5VX02_ENTAV</name>